<evidence type="ECO:0000259" key="7">
    <source>
        <dbReference type="Pfam" id="PF06271"/>
    </source>
</evidence>
<reference evidence="8 9" key="1">
    <citation type="submission" date="2019-05" db="EMBL/GenBank/DDBJ databases">
        <title>Arcobacter sp. nov., isolated from sea sediment.</title>
        <authorList>
            <person name="Kim W."/>
        </authorList>
    </citation>
    <scope>NUCLEOTIDE SEQUENCE [LARGE SCALE GENOMIC DNA]</scope>
    <source>
        <strain evidence="8 9">CAU 1517</strain>
    </source>
</reference>
<evidence type="ECO:0000256" key="6">
    <source>
        <dbReference type="SAM" id="Phobius"/>
    </source>
</evidence>
<dbReference type="OrthoDB" id="5349007at2"/>
<evidence type="ECO:0000256" key="5">
    <source>
        <dbReference type="ARBA" id="ARBA00023136"/>
    </source>
</evidence>
<evidence type="ECO:0000256" key="4">
    <source>
        <dbReference type="ARBA" id="ARBA00022989"/>
    </source>
</evidence>
<gene>
    <name evidence="8" type="ORF">FDK22_04420</name>
</gene>
<sequence>MSRWRDVKQGNAKEESTKVEDTDCLTSAPIGNRIKAFIVDMFMIMMPIMYVTTYLIMEGKEDFQGSEEARWLTALTYGLIVVLFWIIKGQTPGYKAYSITLVDNETKNKISIPKAILRYLIFIFSATTIILAILPFFRKDKKTIQDILTKTTVISEKK</sequence>
<keyword evidence="4 6" id="KW-1133">Transmembrane helix</keyword>
<evidence type="ECO:0000313" key="9">
    <source>
        <dbReference type="Proteomes" id="UP000308901"/>
    </source>
</evidence>
<protein>
    <submittedName>
        <fullName evidence="8">RDD family protein</fullName>
    </submittedName>
</protein>
<keyword evidence="5 6" id="KW-0472">Membrane</keyword>
<dbReference type="RefSeq" id="WP_138151707.1">
    <property type="nucleotide sequence ID" value="NZ_VANU01000002.1"/>
</dbReference>
<accession>A0A5R8Y1K0</accession>
<dbReference type="GO" id="GO:0005886">
    <property type="term" value="C:plasma membrane"/>
    <property type="evidence" value="ECO:0007669"/>
    <property type="project" value="UniProtKB-SubCell"/>
</dbReference>
<dbReference type="Pfam" id="PF06271">
    <property type="entry name" value="RDD"/>
    <property type="match status" value="1"/>
</dbReference>
<keyword evidence="9" id="KW-1185">Reference proteome</keyword>
<dbReference type="AlphaFoldDB" id="A0A5R8Y1K0"/>
<organism evidence="8 9">
    <name type="scientific">Arcobacter arenosus</name>
    <dbReference type="NCBI Taxonomy" id="2576037"/>
    <lineage>
        <taxon>Bacteria</taxon>
        <taxon>Pseudomonadati</taxon>
        <taxon>Campylobacterota</taxon>
        <taxon>Epsilonproteobacteria</taxon>
        <taxon>Campylobacterales</taxon>
        <taxon>Arcobacteraceae</taxon>
        <taxon>Arcobacter</taxon>
    </lineage>
</organism>
<evidence type="ECO:0000256" key="1">
    <source>
        <dbReference type="ARBA" id="ARBA00004651"/>
    </source>
</evidence>
<feature type="transmembrane region" description="Helical" evidence="6">
    <location>
        <begin position="37"/>
        <end position="57"/>
    </location>
</feature>
<name>A0A5R8Y1K0_9BACT</name>
<feature type="domain" description="RDD" evidence="7">
    <location>
        <begin position="28"/>
        <end position="149"/>
    </location>
</feature>
<dbReference type="InterPro" id="IPR010432">
    <property type="entry name" value="RDD"/>
</dbReference>
<keyword evidence="3 6" id="KW-0812">Transmembrane</keyword>
<dbReference type="InterPro" id="IPR051791">
    <property type="entry name" value="Pra-immunoreactive"/>
</dbReference>
<evidence type="ECO:0000256" key="3">
    <source>
        <dbReference type="ARBA" id="ARBA00022692"/>
    </source>
</evidence>
<feature type="transmembrane region" description="Helical" evidence="6">
    <location>
        <begin position="116"/>
        <end position="137"/>
    </location>
</feature>
<dbReference type="Proteomes" id="UP000308901">
    <property type="component" value="Unassembled WGS sequence"/>
</dbReference>
<evidence type="ECO:0000313" key="8">
    <source>
        <dbReference type="EMBL" id="TLP39123.1"/>
    </source>
</evidence>
<keyword evidence="2" id="KW-1003">Cell membrane</keyword>
<proteinExistence type="predicted"/>
<dbReference type="PANTHER" id="PTHR36115">
    <property type="entry name" value="PROLINE-RICH ANTIGEN HOMOLOG-RELATED"/>
    <property type="match status" value="1"/>
</dbReference>
<evidence type="ECO:0000256" key="2">
    <source>
        <dbReference type="ARBA" id="ARBA00022475"/>
    </source>
</evidence>
<feature type="transmembrane region" description="Helical" evidence="6">
    <location>
        <begin position="69"/>
        <end position="87"/>
    </location>
</feature>
<dbReference type="EMBL" id="VANU01000002">
    <property type="protein sequence ID" value="TLP39123.1"/>
    <property type="molecule type" value="Genomic_DNA"/>
</dbReference>
<comment type="caution">
    <text evidence="8">The sequence shown here is derived from an EMBL/GenBank/DDBJ whole genome shotgun (WGS) entry which is preliminary data.</text>
</comment>
<comment type="subcellular location">
    <subcellularLocation>
        <location evidence="1">Cell membrane</location>
        <topology evidence="1">Multi-pass membrane protein</topology>
    </subcellularLocation>
</comment>